<dbReference type="OrthoDB" id="9816120at2"/>
<dbReference type="EMBL" id="CAACVJ010000201">
    <property type="protein sequence ID" value="VEP14693.1"/>
    <property type="molecule type" value="Genomic_DNA"/>
</dbReference>
<dbReference type="PANTHER" id="PTHR16026">
    <property type="entry name" value="CARTILAGE ACIDIC PROTEIN 1"/>
    <property type="match status" value="1"/>
</dbReference>
<evidence type="ECO:0000259" key="2">
    <source>
        <dbReference type="Pfam" id="PF07593"/>
    </source>
</evidence>
<dbReference type="PANTHER" id="PTHR16026:SF0">
    <property type="entry name" value="CARTILAGE ACIDIC PROTEIN 1"/>
    <property type="match status" value="1"/>
</dbReference>
<protein>
    <recommendedName>
        <fullName evidence="2">ASPIC/UnbV domain-containing protein</fullName>
    </recommendedName>
</protein>
<organism evidence="3 4">
    <name type="scientific">Hyella patelloides LEGE 07179</name>
    <dbReference type="NCBI Taxonomy" id="945734"/>
    <lineage>
        <taxon>Bacteria</taxon>
        <taxon>Bacillati</taxon>
        <taxon>Cyanobacteriota</taxon>
        <taxon>Cyanophyceae</taxon>
        <taxon>Pleurocapsales</taxon>
        <taxon>Hyellaceae</taxon>
        <taxon>Hyella</taxon>
    </lineage>
</organism>
<keyword evidence="1" id="KW-0732">Signal</keyword>
<gene>
    <name evidence="3" type="ORF">H1P_280034</name>
</gene>
<dbReference type="InterPro" id="IPR011519">
    <property type="entry name" value="UnbV_ASPIC"/>
</dbReference>
<feature type="domain" description="ASPIC/UnbV" evidence="2">
    <location>
        <begin position="540"/>
        <end position="606"/>
    </location>
</feature>
<name>A0A563VTF1_9CYAN</name>
<dbReference type="Proteomes" id="UP000320055">
    <property type="component" value="Unassembled WGS sequence"/>
</dbReference>
<evidence type="ECO:0000313" key="4">
    <source>
        <dbReference type="Proteomes" id="UP000320055"/>
    </source>
</evidence>
<dbReference type="Pfam" id="PF13517">
    <property type="entry name" value="FG-GAP_3"/>
    <property type="match status" value="2"/>
</dbReference>
<dbReference type="RefSeq" id="WP_144865097.1">
    <property type="nucleotide sequence ID" value="NZ_LR213788.1"/>
</dbReference>
<dbReference type="InterPro" id="IPR013517">
    <property type="entry name" value="FG-GAP"/>
</dbReference>
<dbReference type="InterPro" id="IPR027039">
    <property type="entry name" value="Crtac1"/>
</dbReference>
<dbReference type="InterPro" id="IPR028994">
    <property type="entry name" value="Integrin_alpha_N"/>
</dbReference>
<proteinExistence type="predicted"/>
<evidence type="ECO:0000256" key="1">
    <source>
        <dbReference type="ARBA" id="ARBA00022729"/>
    </source>
</evidence>
<keyword evidence="4" id="KW-1185">Reference proteome</keyword>
<dbReference type="AlphaFoldDB" id="A0A563VTF1"/>
<dbReference type="SUPFAM" id="SSF69318">
    <property type="entry name" value="Integrin alpha N-terminal domain"/>
    <property type="match status" value="1"/>
</dbReference>
<dbReference type="Pfam" id="PF07593">
    <property type="entry name" value="UnbV_ASPIC"/>
    <property type="match status" value="1"/>
</dbReference>
<reference evidence="3 4" key="1">
    <citation type="submission" date="2019-01" db="EMBL/GenBank/DDBJ databases">
        <authorList>
            <person name="Brito A."/>
        </authorList>
    </citation>
    <scope>NUCLEOTIDE SEQUENCE [LARGE SCALE GENOMIC DNA]</scope>
    <source>
        <strain evidence="3">1</strain>
    </source>
</reference>
<evidence type="ECO:0000313" key="3">
    <source>
        <dbReference type="EMBL" id="VEP14693.1"/>
    </source>
</evidence>
<accession>A0A563VTF1</accession>
<sequence>MADNISFEEVTSISGIDYRGESYGGSWGDFNGDNYPDLYVNNHAEPEVLYLNQGDGTFADISSQVFSEELRELRRDAHGVAWADFDNDGDQDLIQLVGGGSGVGTGPNQMYVNEGGKLEDRASELGIDYPLSRGRTPLWLDFDKDGWLDLFQGNISRPDGQAPPTIFRQTNNGFEDVRETTEFDISSSAFGILSDLSGDGNLDLFLRGDSPRTIYDMTSIPFEDITASLTSSGGIAWSPDIVSGDFNGDLRSDLYLTRNKLQNPSDLVQDDSDTVKAKIVSQGDQKGVQFDSLGNLTFEIDDNVSVNNIYVGASGFNPNDLNFTLSSDNPDVEGILPHTPGVDRGIYIGYDSNQQQWQVLVSSPDQENFDLSALINSSEAISDLTAIGFNPDTRPPEDQLLLNTDEGLVDQSQESGINSIPTIGNSVVSGDLDNDMDLDLYIVATGNAGNRPNILYENQGDGTFIAVPDAGGAEGTNLGVGDSVVTADYDLDGFLDLFVTNGNEPPTFTQNAPYQLFRNQGNSNNWLEIDLEGVVSNRDGIGAQVFVTAGGVTQLREQSGGIHKTAQNHQRLHFGLADNTQVDEILIKWTNGQEQRINDVSANQLLHIIEPSDSFAPGKSARQDDSESGVFLWKDTFDGPYKLRTVGSEELSEFSVNLIATDGVQDVTPFSLEAGDELKETEFGFSLNSQISSEQDGVEFDLAPGSQALISITQDGVANPRQLHVGSEGNPLSPDGWILDSEDFPLRPNFTPGEDLGLFVGQGSSSENLEFRWNGDGNFPQTNLSVLSSEEADFSPVGLESSEQLTNFSNKIAIEGGVSTGVEGVDVTTGESAKIGFAYEQDSLVQPHRVNPNLQDEMLQSPNAYWLPLATPYGQPEYDPSEDSGVFLWKSDRDLWRLRVVAGTESNRRYVGSIISDTPATFAEGIKTESNDLVNTNDPLKIDFDLKVSQGFQDGIDFSFSEGASLTLNLESPGEETAALLQVGAERWSVSELPLDLSNW</sequence>
<dbReference type="Gene3D" id="2.130.10.130">
    <property type="entry name" value="Integrin alpha, N-terminal"/>
    <property type="match status" value="2"/>
</dbReference>